<dbReference type="Proteomes" id="UP000639338">
    <property type="component" value="Unassembled WGS sequence"/>
</dbReference>
<feature type="compositionally biased region" description="Acidic residues" evidence="1">
    <location>
        <begin position="627"/>
        <end position="637"/>
    </location>
</feature>
<sequence length="769" mass="82952">MSGQYPGHSRPPVGTPPPQTVWNHLTMTQGSGLNIHPTALTNAVLNPANFYTHSSISRSSHLTSQLTPQLAHSQSAPTWYTPTAVPSSKPTSTTSSSSSSSTSSLATTTVTTTTTTTTTNSSVNPLFNLQAHIDNNCTNQNQYHRGSPNTLDLSTTSDIAENYSRMTQDIPISLTARNIDKSNRNGNIISPPIPLNGETSSDSGVANIHDKIGGGGVGSVGNSVNSIDNKKDIEPMKIKDSLSVTPPPVIVNLTSRYDKDVIDSPVLCDLSSINDREQKKINNDEMNVRSPKNMPKRGNKKCVDSLLEKLESGSKKLGSTENIGSIIVIPGDDYKDASSIKSMSPDRQKSKSPTRKDDVSPEFSNYDSNDNTKQRRKRKLEKPVRLSKDAKNDIDDIGEIESIIESKELREPKEPRISVPIIDELTSSHYKKLIFKKAMEDLKGNQTLPIDLTKCNDTSKFIRKMSQRFILSYLDNELIIKPVNTPSCLPIKIANTIIISSQQIVGAAPKKFKPAHKTSGSFSGYSTCSNSETTKLVQEHAGAAPEKFGIAGVSAGEAAEELEIDNESSESSFAGVSAGEAAEELEIDNESSESSFAGVSAGEAAEELEIDNESSESSFAGVSAGEAAEELEIDNESSESSFAGVSAGEAAEELEIDNESSESSFAGVSAGGAAEELEIDNESSESSIESDEPHEKNWVIIEEVVTSLDEDTLPDFNKKIQKRRAVKDDQSTNLCLDDDQKVVVPDLESVDNLFDELPELDESQDPVGI</sequence>
<dbReference type="EMBL" id="JACMRX010000001">
    <property type="protein sequence ID" value="KAF7996642.1"/>
    <property type="molecule type" value="Genomic_DNA"/>
</dbReference>
<feature type="compositionally biased region" description="Acidic residues" evidence="1">
    <location>
        <begin position="675"/>
        <end position="690"/>
    </location>
</feature>
<reference evidence="2 3" key="1">
    <citation type="submission" date="2020-08" db="EMBL/GenBank/DDBJ databases">
        <title>Aphidius gifuensis genome sequencing and assembly.</title>
        <authorList>
            <person name="Du Z."/>
        </authorList>
    </citation>
    <scope>NUCLEOTIDE SEQUENCE [LARGE SCALE GENOMIC DNA]</scope>
    <source>
        <strain evidence="2">YNYX2018</strain>
        <tissue evidence="2">Adults</tissue>
    </source>
</reference>
<feature type="compositionally biased region" description="Acidic residues" evidence="1">
    <location>
        <begin position="604"/>
        <end position="614"/>
    </location>
</feature>
<gene>
    <name evidence="2" type="ORF">HCN44_002288</name>
</gene>
<evidence type="ECO:0000256" key="1">
    <source>
        <dbReference type="SAM" id="MobiDB-lite"/>
    </source>
</evidence>
<keyword evidence="3" id="KW-1185">Reference proteome</keyword>
<feature type="region of interest" description="Disordered" evidence="1">
    <location>
        <begin position="338"/>
        <end position="384"/>
    </location>
</feature>
<feature type="compositionally biased region" description="Polar residues" evidence="1">
    <location>
        <begin position="65"/>
        <end position="80"/>
    </location>
</feature>
<dbReference type="OrthoDB" id="10029243at2759"/>
<feature type="compositionally biased region" description="Basic and acidic residues" evidence="1">
    <location>
        <begin position="278"/>
        <end position="287"/>
    </location>
</feature>
<dbReference type="AlphaFoldDB" id="A0A834Y2U3"/>
<feature type="compositionally biased region" description="Acidic residues" evidence="1">
    <location>
        <begin position="581"/>
        <end position="591"/>
    </location>
</feature>
<comment type="caution">
    <text evidence="2">The sequence shown here is derived from an EMBL/GenBank/DDBJ whole genome shotgun (WGS) entry which is preliminary data.</text>
</comment>
<feature type="compositionally biased region" description="Basic and acidic residues" evidence="1">
    <location>
        <begin position="338"/>
        <end position="359"/>
    </location>
</feature>
<feature type="compositionally biased region" description="Polar residues" evidence="1">
    <location>
        <begin position="362"/>
        <end position="371"/>
    </location>
</feature>
<feature type="region of interest" description="Disordered" evidence="1">
    <location>
        <begin position="62"/>
        <end position="108"/>
    </location>
</feature>
<accession>A0A834Y2U3</accession>
<feature type="region of interest" description="Disordered" evidence="1">
    <location>
        <begin position="278"/>
        <end position="300"/>
    </location>
</feature>
<evidence type="ECO:0000313" key="2">
    <source>
        <dbReference type="EMBL" id="KAF7996642.1"/>
    </source>
</evidence>
<feature type="compositionally biased region" description="Low complexity" evidence="1">
    <location>
        <begin position="661"/>
        <end position="674"/>
    </location>
</feature>
<name>A0A834Y2U3_APHGI</name>
<protein>
    <submittedName>
        <fullName evidence="2">Uncharacterized protein</fullName>
    </submittedName>
</protein>
<feature type="region of interest" description="Disordered" evidence="1">
    <location>
        <begin position="183"/>
        <end position="202"/>
    </location>
</feature>
<feature type="compositionally biased region" description="Acidic residues" evidence="1">
    <location>
        <begin position="650"/>
        <end position="660"/>
    </location>
</feature>
<organism evidence="2 3">
    <name type="scientific">Aphidius gifuensis</name>
    <name type="common">Parasitoid wasp</name>
    <dbReference type="NCBI Taxonomy" id="684658"/>
    <lineage>
        <taxon>Eukaryota</taxon>
        <taxon>Metazoa</taxon>
        <taxon>Ecdysozoa</taxon>
        <taxon>Arthropoda</taxon>
        <taxon>Hexapoda</taxon>
        <taxon>Insecta</taxon>
        <taxon>Pterygota</taxon>
        <taxon>Neoptera</taxon>
        <taxon>Endopterygota</taxon>
        <taxon>Hymenoptera</taxon>
        <taxon>Apocrita</taxon>
        <taxon>Ichneumonoidea</taxon>
        <taxon>Braconidae</taxon>
        <taxon>Aphidiinae</taxon>
        <taxon>Aphidius</taxon>
    </lineage>
</organism>
<feature type="compositionally biased region" description="Low complexity" evidence="1">
    <location>
        <begin position="81"/>
        <end position="108"/>
    </location>
</feature>
<proteinExistence type="predicted"/>
<feature type="region of interest" description="Disordered" evidence="1">
    <location>
        <begin position="564"/>
        <end position="695"/>
    </location>
</feature>
<evidence type="ECO:0000313" key="3">
    <source>
        <dbReference type="Proteomes" id="UP000639338"/>
    </source>
</evidence>
<feature type="region of interest" description="Disordered" evidence="1">
    <location>
        <begin position="1"/>
        <end position="23"/>
    </location>
</feature>